<dbReference type="OrthoDB" id="3290158at2"/>
<dbReference type="AlphaFoldDB" id="W9B513"/>
<dbReference type="eggNOG" id="COG4114">
    <property type="taxonomic scope" value="Bacteria"/>
</dbReference>
<protein>
    <submittedName>
        <fullName evidence="2">ABC transporter</fullName>
    </submittedName>
</protein>
<name>W9B513_MYCCO</name>
<keyword evidence="3" id="KW-1185">Reference proteome</keyword>
<accession>W9B513</accession>
<evidence type="ECO:0000259" key="1">
    <source>
        <dbReference type="Pfam" id="PF11575"/>
    </source>
</evidence>
<comment type="caution">
    <text evidence="2">The sequence shown here is derived from an EMBL/GenBank/DDBJ whole genome shotgun (WGS) entry which is preliminary data.</text>
</comment>
<dbReference type="GO" id="GO:0051537">
    <property type="term" value="F:2 iron, 2 sulfur cluster binding"/>
    <property type="evidence" value="ECO:0007669"/>
    <property type="project" value="InterPro"/>
</dbReference>
<dbReference type="STRING" id="258533.BN977_04679"/>
<dbReference type="Pfam" id="PF11575">
    <property type="entry name" value="FhuF_C"/>
    <property type="match status" value="1"/>
</dbReference>
<evidence type="ECO:0000313" key="2">
    <source>
        <dbReference type="EMBL" id="CDO09851.1"/>
    </source>
</evidence>
<dbReference type="InterPro" id="IPR024726">
    <property type="entry name" value="FhuF_C"/>
</dbReference>
<proteinExistence type="predicted"/>
<dbReference type="RefSeq" id="WP_051561832.1">
    <property type="nucleotide sequence ID" value="NZ_CCBB010000003.1"/>
</dbReference>
<dbReference type="Proteomes" id="UP000028870">
    <property type="component" value="Unassembled WGS sequence"/>
</dbReference>
<dbReference type="EMBL" id="CCBB010000003">
    <property type="protein sequence ID" value="CDO09851.1"/>
    <property type="molecule type" value="Genomic_DNA"/>
</dbReference>
<reference evidence="2" key="2">
    <citation type="submission" date="2014-03" db="EMBL/GenBank/DDBJ databases">
        <authorList>
            <person name="Urmite Genomes"/>
        </authorList>
    </citation>
    <scope>NUCLEOTIDE SEQUENCE</scope>
    <source>
        <strain evidence="2">DSM 44829</strain>
    </source>
</reference>
<evidence type="ECO:0000313" key="3">
    <source>
        <dbReference type="Proteomes" id="UP000028870"/>
    </source>
</evidence>
<organism evidence="2 3">
    <name type="scientific">Mycolicibacterium cosmeticum</name>
    <dbReference type="NCBI Taxonomy" id="258533"/>
    <lineage>
        <taxon>Bacteria</taxon>
        <taxon>Bacillati</taxon>
        <taxon>Actinomycetota</taxon>
        <taxon>Actinomycetes</taxon>
        <taxon>Mycobacteriales</taxon>
        <taxon>Mycobacteriaceae</taxon>
        <taxon>Mycolicibacterium</taxon>
    </lineage>
</organism>
<feature type="domain" description="Ferric siderophore reductase C-terminal" evidence="1">
    <location>
        <begin position="215"/>
        <end position="235"/>
    </location>
</feature>
<reference evidence="2" key="1">
    <citation type="submission" date="2014-03" db="EMBL/GenBank/DDBJ databases">
        <title>Draft Genome Sequence of Mycobacterium cosmeticum DSM 44829.</title>
        <authorList>
            <person name="Croce O."/>
            <person name="Robert C."/>
            <person name="Raoult D."/>
            <person name="Drancourt M."/>
        </authorList>
    </citation>
    <scope>NUCLEOTIDE SEQUENCE [LARGE SCALE GENOMIC DNA]</scope>
    <source>
        <strain evidence="2">DSM 44829</strain>
    </source>
</reference>
<sequence length="244" mass="24982">MSGGGTPGGAELAGLAGLGEYFTLPALEGTVSDTEWCSLADLFTDTVLTDHVRRTHAAMTTASGCPPQQIPVRVAASSFQLGVAARLLSPVIGAALCLGAVPVLDLHSLRWQPSLTHTPRFAVTGPDWADTGAADAIAATVVPALIDLGARLDRLFALSTRVTLGNIASAANGAVTVLGMSRPELLVAGRALVRALLHTAALAGSGSFTGDRFTRRSCCLYYQVPRSGLCGDCVLVTSQPGGAD</sequence>
<gene>
    <name evidence="2" type="ORF">BN977_04679</name>
</gene>